<comment type="caution">
    <text evidence="2">The sequence shown here is derived from an EMBL/GenBank/DDBJ whole genome shotgun (WGS) entry which is preliminary data.</text>
</comment>
<reference evidence="2" key="1">
    <citation type="submission" date="2021-06" db="EMBL/GenBank/DDBJ databases">
        <authorList>
            <person name="Kallberg Y."/>
            <person name="Tangrot J."/>
            <person name="Rosling A."/>
        </authorList>
    </citation>
    <scope>NUCLEOTIDE SEQUENCE</scope>
    <source>
        <strain evidence="2">87-6 pot B 2015</strain>
    </source>
</reference>
<evidence type="ECO:0000313" key="3">
    <source>
        <dbReference type="Proteomes" id="UP000789375"/>
    </source>
</evidence>
<proteinExistence type="predicted"/>
<protein>
    <submittedName>
        <fullName evidence="2">13619_t:CDS:1</fullName>
    </submittedName>
</protein>
<keyword evidence="1" id="KW-0175">Coiled coil</keyword>
<dbReference type="AlphaFoldDB" id="A0A9N9F9E0"/>
<dbReference type="Proteomes" id="UP000789375">
    <property type="component" value="Unassembled WGS sequence"/>
</dbReference>
<name>A0A9N9F9E0_FUNMO</name>
<dbReference type="EMBL" id="CAJVPP010000877">
    <property type="protein sequence ID" value="CAG8518740.1"/>
    <property type="molecule type" value="Genomic_DNA"/>
</dbReference>
<accession>A0A9N9F9E0</accession>
<evidence type="ECO:0000256" key="1">
    <source>
        <dbReference type="SAM" id="Coils"/>
    </source>
</evidence>
<gene>
    <name evidence="2" type="ORF">FMOSSE_LOCUS4918</name>
</gene>
<evidence type="ECO:0000313" key="2">
    <source>
        <dbReference type="EMBL" id="CAG8518740.1"/>
    </source>
</evidence>
<sequence length="502" mass="57656">MASKSRPQLIIEDTNMGSYTLPADIHPALANINIKDWSYQQFVLQVILLKIPVNSVGDIEQAWIDSLNLLGSRKDIDIFYRSFIKRLIDYQPFEKLDSSTEFVLSRYLSSQMQLRLGSTIKDIYHQTEQQSREAFVSNKVSICLDNDNTIMQTTSSVPQPAETGIKKRPYEDVEELQEVEANYLFEEGNERNIISTIDDQTLSDEVMLNIYATKSSYTSEEIKGSFDLYRSKISKTKRIVTPGYWGIIDLTKESLFNCKEINDDMLKYLSKEFSNVIQWKPESTPSTIQDYFNSNCSINLSNLSNENKKFNANIQYIVANIDVLKGNRWGEIQSYSTKEAQNEDANPFQKDRIGRKVDMIGNLKETSFKVEVLFGEVSGGLGPFGLPAATRKKRFFDKIKLSRKSVVLYGWTQHGLEINVYALKWEGNSTYLFGLVDKGTLPSCENECGLFEDLYCIFKELERQLKKTEENIKALNLFNVRSKRRNLCVESTPEFNLTRTPK</sequence>
<feature type="coiled-coil region" evidence="1">
    <location>
        <begin position="451"/>
        <end position="478"/>
    </location>
</feature>
<keyword evidence="3" id="KW-1185">Reference proteome</keyword>
<organism evidence="2 3">
    <name type="scientific">Funneliformis mosseae</name>
    <name type="common">Endomycorrhizal fungus</name>
    <name type="synonym">Glomus mosseae</name>
    <dbReference type="NCBI Taxonomy" id="27381"/>
    <lineage>
        <taxon>Eukaryota</taxon>
        <taxon>Fungi</taxon>
        <taxon>Fungi incertae sedis</taxon>
        <taxon>Mucoromycota</taxon>
        <taxon>Glomeromycotina</taxon>
        <taxon>Glomeromycetes</taxon>
        <taxon>Glomerales</taxon>
        <taxon>Glomeraceae</taxon>
        <taxon>Funneliformis</taxon>
    </lineage>
</organism>